<reference evidence="1 2" key="1">
    <citation type="submission" date="2016-06" db="EMBL/GenBank/DDBJ databases">
        <authorList>
            <person name="Haines A.N."/>
            <person name="Council K.R."/>
        </authorList>
    </citation>
    <scope>NUCLEOTIDE SEQUENCE [LARGE SCALE GENOMIC DNA]</scope>
    <source>
        <strain evidence="1 2">SP158-29</strain>
    </source>
</reference>
<dbReference type="STRING" id="936154.STP_0537"/>
<comment type="caution">
    <text evidence="1">The sequence shown here is derived from an EMBL/GenBank/DDBJ whole genome shotgun (WGS) entry which is preliminary data.</text>
</comment>
<sequence length="163" mass="19310">MIKIFGKIRYHWQPELSFSIIYWSIAFVPIFIGLSLLYERTDIPSQVFVLFAIFIILVGIGLQRYFIIDEKRGIIKIVSLKFFGPRRIKIKDIRKIEVTKSTITIFAKGKKHLFYMRKWPKKYFLDALAINPKFRGEVVLVDNLVNLDYFEIYKKDKKPLTGL</sequence>
<dbReference type="Proteomes" id="UP000217465">
    <property type="component" value="Unassembled WGS sequence"/>
</dbReference>
<proteinExistence type="predicted"/>
<dbReference type="InterPro" id="IPR020215">
    <property type="entry name" value="EbsA-like"/>
</dbReference>
<dbReference type="eggNOG" id="ENOG50349T2">
    <property type="taxonomic scope" value="Bacteria"/>
</dbReference>
<organism evidence="1 2">
    <name type="scientific">Streptococcus parauberis</name>
    <dbReference type="NCBI Taxonomy" id="1348"/>
    <lineage>
        <taxon>Bacteria</taxon>
        <taxon>Bacillati</taxon>
        <taxon>Bacillota</taxon>
        <taxon>Bacilli</taxon>
        <taxon>Lactobacillales</taxon>
        <taxon>Streptococcaceae</taxon>
        <taxon>Streptococcus</taxon>
    </lineage>
</organism>
<evidence type="ECO:0000313" key="2">
    <source>
        <dbReference type="Proteomes" id="UP000217465"/>
    </source>
</evidence>
<accession>A0A0E2UC71</accession>
<dbReference type="OrthoDB" id="2233065at2"/>
<dbReference type="GeneID" id="61419989"/>
<dbReference type="RefSeq" id="WP_003104539.1">
    <property type="nucleotide sequence ID" value="NZ_BAWT01000008.1"/>
</dbReference>
<gene>
    <name evidence="1" type="ORF">A9Y57_00891</name>
</gene>
<evidence type="ECO:0000313" key="1">
    <source>
        <dbReference type="EMBL" id="PCH12176.1"/>
    </source>
</evidence>
<dbReference type="Pfam" id="PF17255">
    <property type="entry name" value="EbsA"/>
    <property type="match status" value="1"/>
</dbReference>
<name>A0A0E2UC71_9STRE</name>
<dbReference type="AlphaFoldDB" id="A0A0E2UC71"/>
<dbReference type="EMBL" id="NSGR01000008">
    <property type="protein sequence ID" value="PCH12176.1"/>
    <property type="molecule type" value="Genomic_DNA"/>
</dbReference>
<protein>
    <submittedName>
        <fullName evidence="1">Uncharacterized protein</fullName>
    </submittedName>
</protein>